<evidence type="ECO:0000259" key="1">
    <source>
        <dbReference type="PROSITE" id="PS50181"/>
    </source>
</evidence>
<dbReference type="InterPro" id="IPR001810">
    <property type="entry name" value="F-box_dom"/>
</dbReference>
<dbReference type="Pfam" id="PF07734">
    <property type="entry name" value="FBA_1"/>
    <property type="match status" value="1"/>
</dbReference>
<dbReference type="Gene3D" id="1.20.1280.50">
    <property type="match status" value="1"/>
</dbReference>
<accession>A0AAE1IZU3</accession>
<dbReference type="EMBL" id="JAWXYG010000011">
    <property type="protein sequence ID" value="KAK4259423.1"/>
    <property type="molecule type" value="Genomic_DNA"/>
</dbReference>
<dbReference type="InterPro" id="IPR050796">
    <property type="entry name" value="SCF_F-box_component"/>
</dbReference>
<comment type="caution">
    <text evidence="2">The sequence shown here is derived from an EMBL/GenBank/DDBJ whole genome shotgun (WGS) entry which is preliminary data.</text>
</comment>
<dbReference type="SUPFAM" id="SSF81383">
    <property type="entry name" value="F-box domain"/>
    <property type="match status" value="1"/>
</dbReference>
<dbReference type="InterPro" id="IPR017451">
    <property type="entry name" value="F-box-assoc_interact_dom"/>
</dbReference>
<reference evidence="2" key="1">
    <citation type="submission" date="2023-10" db="EMBL/GenBank/DDBJ databases">
        <title>Chromosome-level genome of the transformable northern wattle, Acacia crassicarpa.</title>
        <authorList>
            <person name="Massaro I."/>
            <person name="Sinha N.R."/>
            <person name="Poethig S."/>
            <person name="Leichty A.R."/>
        </authorList>
    </citation>
    <scope>NUCLEOTIDE SEQUENCE</scope>
    <source>
        <strain evidence="2">Acra3RX</strain>
        <tissue evidence="2">Leaf</tissue>
    </source>
</reference>
<evidence type="ECO:0000313" key="2">
    <source>
        <dbReference type="EMBL" id="KAK4259423.1"/>
    </source>
</evidence>
<dbReference type="InterPro" id="IPR006527">
    <property type="entry name" value="F-box-assoc_dom_typ1"/>
</dbReference>
<dbReference type="PANTHER" id="PTHR31672">
    <property type="entry name" value="BNACNNG10540D PROTEIN"/>
    <property type="match status" value="1"/>
</dbReference>
<keyword evidence="3" id="KW-1185">Reference proteome</keyword>
<dbReference type="SMART" id="SM00256">
    <property type="entry name" value="FBOX"/>
    <property type="match status" value="1"/>
</dbReference>
<dbReference type="AlphaFoldDB" id="A0AAE1IZU3"/>
<protein>
    <recommendedName>
        <fullName evidence="1">F-box domain-containing protein</fullName>
    </recommendedName>
</protein>
<gene>
    <name evidence="2" type="ORF">QN277_005756</name>
</gene>
<proteinExistence type="predicted"/>
<organism evidence="2 3">
    <name type="scientific">Acacia crassicarpa</name>
    <name type="common">northern wattle</name>
    <dbReference type="NCBI Taxonomy" id="499986"/>
    <lineage>
        <taxon>Eukaryota</taxon>
        <taxon>Viridiplantae</taxon>
        <taxon>Streptophyta</taxon>
        <taxon>Embryophyta</taxon>
        <taxon>Tracheophyta</taxon>
        <taxon>Spermatophyta</taxon>
        <taxon>Magnoliopsida</taxon>
        <taxon>eudicotyledons</taxon>
        <taxon>Gunneridae</taxon>
        <taxon>Pentapetalae</taxon>
        <taxon>rosids</taxon>
        <taxon>fabids</taxon>
        <taxon>Fabales</taxon>
        <taxon>Fabaceae</taxon>
        <taxon>Caesalpinioideae</taxon>
        <taxon>mimosoid clade</taxon>
        <taxon>Acacieae</taxon>
        <taxon>Acacia</taxon>
    </lineage>
</organism>
<feature type="domain" description="F-box" evidence="1">
    <location>
        <begin position="7"/>
        <end position="54"/>
    </location>
</feature>
<dbReference type="Gene3D" id="2.120.10.80">
    <property type="entry name" value="Kelch-type beta propeller"/>
    <property type="match status" value="1"/>
</dbReference>
<dbReference type="InterPro" id="IPR036047">
    <property type="entry name" value="F-box-like_dom_sf"/>
</dbReference>
<name>A0AAE1IZU3_9FABA</name>
<dbReference type="NCBIfam" id="TIGR01640">
    <property type="entry name" value="F_box_assoc_1"/>
    <property type="match status" value="1"/>
</dbReference>
<evidence type="ECO:0000313" key="3">
    <source>
        <dbReference type="Proteomes" id="UP001293593"/>
    </source>
</evidence>
<dbReference type="PANTHER" id="PTHR31672:SF10">
    <property type="entry name" value="F-BOX DOMAIN-CONTAINING PROTEIN"/>
    <property type="match status" value="1"/>
</dbReference>
<dbReference type="Proteomes" id="UP001293593">
    <property type="component" value="Unassembled WGS sequence"/>
</dbReference>
<dbReference type="InterPro" id="IPR015915">
    <property type="entry name" value="Kelch-typ_b-propeller"/>
</dbReference>
<dbReference type="CDD" id="cd22157">
    <property type="entry name" value="F-box_AtFBW1-like"/>
    <property type="match status" value="1"/>
</dbReference>
<dbReference type="Pfam" id="PF00646">
    <property type="entry name" value="F-box"/>
    <property type="match status" value="1"/>
</dbReference>
<dbReference type="PROSITE" id="PS50181">
    <property type="entry name" value="FBOX"/>
    <property type="match status" value="1"/>
</dbReference>
<dbReference type="SUPFAM" id="SSF82171">
    <property type="entry name" value="DPP6 N-terminal domain-like"/>
    <property type="match status" value="1"/>
</dbReference>
<sequence>MEKTVINGAAAYLPDEIITNILRMLPVKSLLRFQSVCKYWKNLFKTPSFIADHLRHSDQHPFLLLSQDYVLVLDTLQSLRLLDYKMQVQDVPKSPLFDSLCPSCFDTIGCSNGLLCFAITGKPDRLPPSLLLWNPLTNDAREVPRSRNIDSDVFDCALGFGFSPIVSDHNILAIYTEYGGMVYRADLYSLSRGSWKEIEVGNIENVTCFQLTVSSNGAIFIYGLKPSSEPNWQVEGVIVSFDMTTEVFTLISWPPLLGHSSFDLTIYEDKLAVISDHRSRGSSIIDLWVMVEDISSSTERWSWTKKFTSGHYPWNFTFGIVWRNNIVVSGIEIGCEIEKNKPCLCLFNVTSNEFNRLETPGYSSPYLLNFVESLIPVVNIHNNEEC</sequence>